<feature type="non-terminal residue" evidence="1">
    <location>
        <position position="1"/>
    </location>
</feature>
<evidence type="ECO:0000313" key="1">
    <source>
        <dbReference type="EMBL" id="EJU00321.1"/>
    </source>
</evidence>
<dbReference type="OrthoDB" id="8023605at2759"/>
<organism evidence="1 2">
    <name type="scientific">Dacryopinax primogenitus (strain DJM 731)</name>
    <name type="common">Brown rot fungus</name>
    <dbReference type="NCBI Taxonomy" id="1858805"/>
    <lineage>
        <taxon>Eukaryota</taxon>
        <taxon>Fungi</taxon>
        <taxon>Dikarya</taxon>
        <taxon>Basidiomycota</taxon>
        <taxon>Agaricomycotina</taxon>
        <taxon>Dacrymycetes</taxon>
        <taxon>Dacrymycetales</taxon>
        <taxon>Dacrymycetaceae</taxon>
        <taxon>Dacryopinax</taxon>
    </lineage>
</organism>
<dbReference type="GeneID" id="63689578"/>
<accession>M5FSD4</accession>
<dbReference type="HOGENOM" id="CLU_000384_22_9_1"/>
<reference evidence="1 2" key="1">
    <citation type="journal article" date="2012" name="Science">
        <title>The Paleozoic origin of enzymatic lignin decomposition reconstructed from 31 fungal genomes.</title>
        <authorList>
            <person name="Floudas D."/>
            <person name="Binder M."/>
            <person name="Riley R."/>
            <person name="Barry K."/>
            <person name="Blanchette R.A."/>
            <person name="Henrissat B."/>
            <person name="Martinez A.T."/>
            <person name="Otillar R."/>
            <person name="Spatafora J.W."/>
            <person name="Yadav J.S."/>
            <person name="Aerts A."/>
            <person name="Benoit I."/>
            <person name="Boyd A."/>
            <person name="Carlson A."/>
            <person name="Copeland A."/>
            <person name="Coutinho P.M."/>
            <person name="de Vries R.P."/>
            <person name="Ferreira P."/>
            <person name="Findley K."/>
            <person name="Foster B."/>
            <person name="Gaskell J."/>
            <person name="Glotzer D."/>
            <person name="Gorecki P."/>
            <person name="Heitman J."/>
            <person name="Hesse C."/>
            <person name="Hori C."/>
            <person name="Igarashi K."/>
            <person name="Jurgens J.A."/>
            <person name="Kallen N."/>
            <person name="Kersten P."/>
            <person name="Kohler A."/>
            <person name="Kuees U."/>
            <person name="Kumar T.K.A."/>
            <person name="Kuo A."/>
            <person name="LaButti K."/>
            <person name="Larrondo L.F."/>
            <person name="Lindquist E."/>
            <person name="Ling A."/>
            <person name="Lombard V."/>
            <person name="Lucas S."/>
            <person name="Lundell T."/>
            <person name="Martin R."/>
            <person name="McLaughlin D.J."/>
            <person name="Morgenstern I."/>
            <person name="Morin E."/>
            <person name="Murat C."/>
            <person name="Nagy L.G."/>
            <person name="Nolan M."/>
            <person name="Ohm R.A."/>
            <person name="Patyshakuliyeva A."/>
            <person name="Rokas A."/>
            <person name="Ruiz-Duenas F.J."/>
            <person name="Sabat G."/>
            <person name="Salamov A."/>
            <person name="Samejima M."/>
            <person name="Schmutz J."/>
            <person name="Slot J.C."/>
            <person name="St John F."/>
            <person name="Stenlid J."/>
            <person name="Sun H."/>
            <person name="Sun S."/>
            <person name="Syed K."/>
            <person name="Tsang A."/>
            <person name="Wiebenga A."/>
            <person name="Young D."/>
            <person name="Pisabarro A."/>
            <person name="Eastwood D.C."/>
            <person name="Martin F."/>
            <person name="Cullen D."/>
            <person name="Grigoriev I.V."/>
            <person name="Hibbett D.S."/>
        </authorList>
    </citation>
    <scope>NUCLEOTIDE SEQUENCE [LARGE SCALE GENOMIC DNA]</scope>
    <source>
        <strain evidence="1 2">DJM-731 SS1</strain>
    </source>
</reference>
<dbReference type="STRING" id="1858805.M5FSD4"/>
<name>M5FSD4_DACPD</name>
<gene>
    <name evidence="1" type="ORF">DACRYDRAFT_42349</name>
</gene>
<dbReference type="AlphaFoldDB" id="M5FSD4"/>
<sequence>LALMHECILHAREVSVQRFRVKYHSQIRDYDFQPGALVLLRNSRNDGDLRDKMQPWYLGPYVMVCHNKRGSYIISELDGSIGRYAIAAFRLLPF</sequence>
<evidence type="ECO:0000313" key="2">
    <source>
        <dbReference type="Proteomes" id="UP000030653"/>
    </source>
</evidence>
<feature type="non-terminal residue" evidence="1">
    <location>
        <position position="94"/>
    </location>
</feature>
<proteinExistence type="predicted"/>
<evidence type="ECO:0008006" key="3">
    <source>
        <dbReference type="Google" id="ProtNLM"/>
    </source>
</evidence>
<dbReference type="OMA" id="HECILHA"/>
<dbReference type="RefSeq" id="XP_040627218.1">
    <property type="nucleotide sequence ID" value="XM_040774516.1"/>
</dbReference>
<keyword evidence="2" id="KW-1185">Reference proteome</keyword>
<dbReference type="EMBL" id="JH795867">
    <property type="protein sequence ID" value="EJU00321.1"/>
    <property type="molecule type" value="Genomic_DNA"/>
</dbReference>
<dbReference type="Proteomes" id="UP000030653">
    <property type="component" value="Unassembled WGS sequence"/>
</dbReference>
<protein>
    <recommendedName>
        <fullName evidence="3">Integrase zinc-binding domain-containing protein</fullName>
    </recommendedName>
</protein>